<dbReference type="Proteomes" id="UP000655751">
    <property type="component" value="Unassembled WGS sequence"/>
</dbReference>
<evidence type="ECO:0000313" key="2">
    <source>
        <dbReference type="Proteomes" id="UP000655751"/>
    </source>
</evidence>
<proteinExistence type="predicted"/>
<dbReference type="AlphaFoldDB" id="A0A931IHF9"/>
<name>A0A931IHF9_9NOCA</name>
<comment type="caution">
    <text evidence="1">The sequence shown here is derived from an EMBL/GenBank/DDBJ whole genome shotgun (WGS) entry which is preliminary data.</text>
</comment>
<organism evidence="1 2">
    <name type="scientific">Nocardia bovistercoris</name>
    <dbReference type="NCBI Taxonomy" id="2785916"/>
    <lineage>
        <taxon>Bacteria</taxon>
        <taxon>Bacillati</taxon>
        <taxon>Actinomycetota</taxon>
        <taxon>Actinomycetes</taxon>
        <taxon>Mycobacteriales</taxon>
        <taxon>Nocardiaceae</taxon>
        <taxon>Nocardia</taxon>
    </lineage>
</organism>
<reference evidence="1" key="1">
    <citation type="submission" date="2020-11" db="EMBL/GenBank/DDBJ databases">
        <title>Nocardia NEAU-351.nov., a novel actinomycete isolated from the cow dung.</title>
        <authorList>
            <person name="Zhang X."/>
        </authorList>
    </citation>
    <scope>NUCLEOTIDE SEQUENCE</scope>
    <source>
        <strain evidence="1">NEAU-351</strain>
    </source>
</reference>
<sequence>MAVCAVCVTAPSASADVPPPVRADLRFASATDYAAAPTTTAAITYDTTTVPVGSRLEVVESRNKWGGMTIDLHADGLLSDRDYRAYVHTLPCGDDPASAGPRLRNGPSQESYEANEVWFRLRTDSHGRAETTTMRYWGIGAEQTANSVIVEYDGAVTACATVPFQRLGQW</sequence>
<protein>
    <submittedName>
        <fullName evidence="1">Uncharacterized protein</fullName>
    </submittedName>
</protein>
<dbReference type="EMBL" id="JADMLG010000015">
    <property type="protein sequence ID" value="MBH0780450.1"/>
    <property type="molecule type" value="Genomic_DNA"/>
</dbReference>
<evidence type="ECO:0000313" key="1">
    <source>
        <dbReference type="EMBL" id="MBH0780450.1"/>
    </source>
</evidence>
<gene>
    <name evidence="1" type="ORF">IT779_29675</name>
</gene>
<accession>A0A931IHF9</accession>
<dbReference type="RefSeq" id="WP_196152755.1">
    <property type="nucleotide sequence ID" value="NZ_JADMLG010000015.1"/>
</dbReference>
<keyword evidence="2" id="KW-1185">Reference proteome</keyword>